<keyword evidence="3" id="KW-1185">Reference proteome</keyword>
<protein>
    <recommendedName>
        <fullName evidence="1">Probable sensor domain-containing protein</fullName>
    </recommendedName>
</protein>
<organism evidence="2 3">
    <name type="scientific">Pontibacter oryzae</name>
    <dbReference type="NCBI Taxonomy" id="2304593"/>
    <lineage>
        <taxon>Bacteria</taxon>
        <taxon>Pseudomonadati</taxon>
        <taxon>Bacteroidota</taxon>
        <taxon>Cytophagia</taxon>
        <taxon>Cytophagales</taxon>
        <taxon>Hymenobacteraceae</taxon>
        <taxon>Pontibacter</taxon>
    </lineage>
</organism>
<gene>
    <name evidence="2" type="ORF">D1627_15425</name>
</gene>
<dbReference type="Proteomes" id="UP000266005">
    <property type="component" value="Unassembled WGS sequence"/>
</dbReference>
<name>A0A399RTY0_9BACT</name>
<evidence type="ECO:0000259" key="1">
    <source>
        <dbReference type="Pfam" id="PF21751"/>
    </source>
</evidence>
<sequence length="383" mass="42068">MYLTREITYQAARTVAGQLKEHFSKLLTAAQERGDTELATEPHTQAIEAILDTAFWASLRHEEGRSPKISLAFLPPGQAEQPLLFAQRLPLLSTVLTKLAPGVERQGIHLGVWFEEDDFYVWGTTRNIPSLCLVVDVSEPGLLVVKHRRNDGYGKYANVAILKGDQVKLVDEEHSTLPDCPSMLTSLLGFTSPATWHSSVNVLIQLAVSMRAHRHGGTLLVVPSQTSQWKESIVHPISYTVSPAFNAMANLLKQEDERENNLTAWQAALRQEVESIAGLTAIDGATIISDSYELLAFGAKIGRPKGSNPVEEIFVTEPILGGEASVIHPSQNGGTRHLSAAQFVHDQRDAVALVASQDGRFTIFSWSPCEQMVQAHRIDALLL</sequence>
<dbReference type="SUPFAM" id="SSF143597">
    <property type="entry name" value="YojJ-like"/>
    <property type="match status" value="1"/>
</dbReference>
<comment type="caution">
    <text evidence="2">The sequence shown here is derived from an EMBL/GenBank/DDBJ whole genome shotgun (WGS) entry which is preliminary data.</text>
</comment>
<dbReference type="AlphaFoldDB" id="A0A399RTY0"/>
<dbReference type="InterPro" id="IPR036888">
    <property type="entry name" value="DNA_integrity_DisA_N_sf"/>
</dbReference>
<reference evidence="3" key="1">
    <citation type="submission" date="2018-08" db="EMBL/GenBank/DDBJ databases">
        <title>Mucilaginibacter sp. MYSH2.</title>
        <authorList>
            <person name="Seo T."/>
        </authorList>
    </citation>
    <scope>NUCLEOTIDE SEQUENCE [LARGE SCALE GENOMIC DNA]</scope>
    <source>
        <strain evidence="3">KIRAN</strain>
    </source>
</reference>
<proteinExistence type="predicted"/>
<dbReference type="OrthoDB" id="782779at2"/>
<dbReference type="InterPro" id="IPR048551">
    <property type="entry name" value="DACNV"/>
</dbReference>
<feature type="domain" description="Probable sensor" evidence="1">
    <location>
        <begin position="37"/>
        <end position="125"/>
    </location>
</feature>
<dbReference type="RefSeq" id="WP_119433171.1">
    <property type="nucleotide sequence ID" value="NZ_QWGE01000005.1"/>
</dbReference>
<dbReference type="Pfam" id="PF21751">
    <property type="entry name" value="DACNV"/>
    <property type="match status" value="1"/>
</dbReference>
<dbReference type="EMBL" id="QWGE01000005">
    <property type="protein sequence ID" value="RIJ34311.1"/>
    <property type="molecule type" value="Genomic_DNA"/>
</dbReference>
<dbReference type="Gene3D" id="3.40.1700.10">
    <property type="entry name" value="DNA integrity scanning protein, DisA, N-terminal domain"/>
    <property type="match status" value="1"/>
</dbReference>
<evidence type="ECO:0000313" key="2">
    <source>
        <dbReference type="EMBL" id="RIJ34311.1"/>
    </source>
</evidence>
<evidence type="ECO:0000313" key="3">
    <source>
        <dbReference type="Proteomes" id="UP000266005"/>
    </source>
</evidence>
<accession>A0A399RTY0</accession>